<evidence type="ECO:0000256" key="2">
    <source>
        <dbReference type="PROSITE-ProRule" id="PRU00168"/>
    </source>
</evidence>
<dbReference type="InterPro" id="IPR036964">
    <property type="entry name" value="RASGEF_cat_dom_sf"/>
</dbReference>
<reference evidence="7" key="1">
    <citation type="journal article" date="2021" name="Cell">
        <title>Tracing the genetic footprints of vertebrate landing in non-teleost ray-finned fishes.</title>
        <authorList>
            <person name="Bi X."/>
            <person name="Wang K."/>
            <person name="Yang L."/>
            <person name="Pan H."/>
            <person name="Jiang H."/>
            <person name="Wei Q."/>
            <person name="Fang M."/>
            <person name="Yu H."/>
            <person name="Zhu C."/>
            <person name="Cai Y."/>
            <person name="He Y."/>
            <person name="Gan X."/>
            <person name="Zeng H."/>
            <person name="Yu D."/>
            <person name="Zhu Y."/>
            <person name="Jiang H."/>
            <person name="Qiu Q."/>
            <person name="Yang H."/>
            <person name="Zhang Y.E."/>
            <person name="Wang W."/>
            <person name="Zhu M."/>
            <person name="He S."/>
            <person name="Zhang G."/>
        </authorList>
    </citation>
    <scope>NUCLEOTIDE SEQUENCE</scope>
    <source>
        <strain evidence="7">Bchr_001</strain>
    </source>
</reference>
<feature type="region of interest" description="Disordered" evidence="4">
    <location>
        <begin position="358"/>
        <end position="380"/>
    </location>
</feature>
<feature type="non-terminal residue" evidence="7">
    <location>
        <position position="1"/>
    </location>
</feature>
<dbReference type="EMBL" id="JAAWVN010021998">
    <property type="protein sequence ID" value="MBN3293521.1"/>
    <property type="molecule type" value="Genomic_DNA"/>
</dbReference>
<dbReference type="PANTHER" id="PTHR14247:SF11">
    <property type="entry name" value="SH2 DOMAIN-CONTAINING PROTEIN 3A"/>
    <property type="match status" value="1"/>
</dbReference>
<feature type="region of interest" description="Disordered" evidence="4">
    <location>
        <begin position="255"/>
        <end position="317"/>
    </location>
</feature>
<evidence type="ECO:0000256" key="3">
    <source>
        <dbReference type="PROSITE-ProRule" id="PRU00191"/>
    </source>
</evidence>
<feature type="domain" description="Ras-GEF" evidence="6">
    <location>
        <begin position="417"/>
        <end position="678"/>
    </location>
</feature>
<organism evidence="7 8">
    <name type="scientific">Polypterus senegalus</name>
    <name type="common">Senegal bichir</name>
    <dbReference type="NCBI Taxonomy" id="55291"/>
    <lineage>
        <taxon>Eukaryota</taxon>
        <taxon>Metazoa</taxon>
        <taxon>Chordata</taxon>
        <taxon>Craniata</taxon>
        <taxon>Vertebrata</taxon>
        <taxon>Euteleostomi</taxon>
        <taxon>Actinopterygii</taxon>
        <taxon>Polypteriformes</taxon>
        <taxon>Polypteridae</taxon>
        <taxon>Polypterus</taxon>
    </lineage>
</organism>
<dbReference type="InterPro" id="IPR001895">
    <property type="entry name" value="RASGEF_cat_dom"/>
</dbReference>
<name>A0ABS2Z398_POLSE</name>
<dbReference type="InterPro" id="IPR036860">
    <property type="entry name" value="SH2_dom_sf"/>
</dbReference>
<proteinExistence type="predicted"/>
<accession>A0ABS2Z398</accession>
<evidence type="ECO:0000259" key="5">
    <source>
        <dbReference type="PROSITE" id="PS50001"/>
    </source>
</evidence>
<feature type="non-terminal residue" evidence="7">
    <location>
        <position position="683"/>
    </location>
</feature>
<dbReference type="SUPFAM" id="SSF55550">
    <property type="entry name" value="SH2 domain"/>
    <property type="match status" value="1"/>
</dbReference>
<keyword evidence="2" id="KW-0344">Guanine-nucleotide releasing factor</keyword>
<dbReference type="Gene3D" id="1.10.840.10">
    <property type="entry name" value="Ras guanine-nucleotide exchange factors catalytic domain"/>
    <property type="match status" value="1"/>
</dbReference>
<comment type="caution">
    <text evidence="7">The sequence shown here is derived from an EMBL/GenBank/DDBJ whole genome shotgun (WGS) entry which is preliminary data.</text>
</comment>
<dbReference type="Proteomes" id="UP001166052">
    <property type="component" value="Unassembled WGS sequence"/>
</dbReference>
<evidence type="ECO:0000313" key="7">
    <source>
        <dbReference type="EMBL" id="MBN3293521.1"/>
    </source>
</evidence>
<dbReference type="InterPro" id="IPR000980">
    <property type="entry name" value="SH2"/>
</dbReference>
<dbReference type="InterPro" id="IPR023578">
    <property type="entry name" value="Ras_GEF_dom_sf"/>
</dbReference>
<sequence>MEARKDQLKKELEEELKLSQDDLRSHAWYHGRIRPEAAEALLKQDGDFLIRDSTTSPDDYVLTCRWDSKPIHFRIIRIVLRRKQGYTRMLFQFEQDQFDNVPALVRFHVGNRKPVSEKSGAVIMNPVNRTVPLRVIEEERLAKMKPVLQPERLPVADLNKRLSLNGSSLDNALPSDSLLRSKEKSGSHPASLETLGRRPSLQSAQSDSNLRAGITTSQPKTADREQQHLAPVYRTGSDPLLSPNALRTVALQPEGGSALRGSDGQLHSRAPPKPLRIPSVIFSYPPVDPQQPPDSNEDPSSHYSEFVPYAPPPPQSHVDRLRVEERWKSRIRMTGTSYNILDSISPPLLDSHREESCIAEEDPPGVSDQDPPFTRPQAETTSSFQVATFSSLILPENNKPLDPGVIKQIKELFSESDPKKIAFHILKMDSQVIRMVNVSKEQRQKMGVSSGLELITLPHGHQLRVDLLERHHLLALGIAIDILGCTGTVNQRAAVLHKMIQVANELRVTAGDLFAFSAVMKALEMPQILRLEMTWRTLRRSHTESAITFEKKLKPYLKALNEGKDETPTNELTIPHILPLLKLMEGLDLGEHTEHSCELLLRTLARARLLTVNADQFGSQAQKLLADNEVNEKLLEVFKTEFALKFFWGNKGAEADQKVRHEKFDQILTVLSRKLEPDDVRES</sequence>
<dbReference type="InterPro" id="IPR044102">
    <property type="entry name" value="SH2_SHEP1/BCAR3/NSP1"/>
</dbReference>
<feature type="domain" description="SH2" evidence="5">
    <location>
        <begin position="28"/>
        <end position="127"/>
    </location>
</feature>
<feature type="compositionally biased region" description="Polar residues" evidence="4">
    <location>
        <begin position="200"/>
        <end position="220"/>
    </location>
</feature>
<dbReference type="PROSITE" id="PS50009">
    <property type="entry name" value="RASGEF_CAT"/>
    <property type="match status" value="1"/>
</dbReference>
<evidence type="ECO:0000259" key="6">
    <source>
        <dbReference type="PROSITE" id="PS50009"/>
    </source>
</evidence>
<dbReference type="SUPFAM" id="SSF48366">
    <property type="entry name" value="Ras GEF"/>
    <property type="match status" value="1"/>
</dbReference>
<dbReference type="CDD" id="cd10337">
    <property type="entry name" value="SH2_BCAR3"/>
    <property type="match status" value="1"/>
</dbReference>
<dbReference type="InterPro" id="IPR051853">
    <property type="entry name" value="SH2-Ras-GEF_adapter"/>
</dbReference>
<evidence type="ECO:0000256" key="1">
    <source>
        <dbReference type="ARBA" id="ARBA00022999"/>
    </source>
</evidence>
<gene>
    <name evidence="7" type="primary">Bcar3</name>
    <name evidence="7" type="ORF">GTO92_0020607</name>
</gene>
<dbReference type="SMART" id="SM00252">
    <property type="entry name" value="SH2"/>
    <property type="match status" value="1"/>
</dbReference>
<keyword evidence="1 3" id="KW-0727">SH2 domain</keyword>
<dbReference type="PROSITE" id="PS50001">
    <property type="entry name" value="SH2"/>
    <property type="match status" value="1"/>
</dbReference>
<evidence type="ECO:0000256" key="4">
    <source>
        <dbReference type="SAM" id="MobiDB-lite"/>
    </source>
</evidence>
<dbReference type="Gene3D" id="3.30.505.10">
    <property type="entry name" value="SH2 domain"/>
    <property type="match status" value="1"/>
</dbReference>
<dbReference type="Pfam" id="PF00617">
    <property type="entry name" value="RasGEF"/>
    <property type="match status" value="1"/>
</dbReference>
<dbReference type="Pfam" id="PF00017">
    <property type="entry name" value="SH2"/>
    <property type="match status" value="1"/>
</dbReference>
<keyword evidence="8" id="KW-1185">Reference proteome</keyword>
<feature type="region of interest" description="Disordered" evidence="4">
    <location>
        <begin position="166"/>
        <end position="226"/>
    </location>
</feature>
<protein>
    <submittedName>
        <fullName evidence="7">BCAR3 protein</fullName>
    </submittedName>
</protein>
<evidence type="ECO:0000313" key="8">
    <source>
        <dbReference type="Proteomes" id="UP001166052"/>
    </source>
</evidence>
<dbReference type="PANTHER" id="PTHR14247">
    <property type="entry name" value="BREAST CANCER ANTI-ESTROGEN RESISTANCE PROTEIN 3 HOMOLOG-LIKE PROTEIN"/>
    <property type="match status" value="1"/>
</dbReference>
<dbReference type="SMART" id="SM00147">
    <property type="entry name" value="RasGEF"/>
    <property type="match status" value="1"/>
</dbReference>